<name>A0A317T183_9PEZI</name>
<evidence type="ECO:0000256" key="2">
    <source>
        <dbReference type="ARBA" id="ARBA00022741"/>
    </source>
</evidence>
<evidence type="ECO:0000256" key="1">
    <source>
        <dbReference type="ARBA" id="ARBA00022701"/>
    </source>
</evidence>
<evidence type="ECO:0000259" key="9">
    <source>
        <dbReference type="PROSITE" id="PS50067"/>
    </source>
</evidence>
<dbReference type="OrthoDB" id="3176171at2759"/>
<dbReference type="PANTHER" id="PTHR47968:SF13">
    <property type="entry name" value="KINESIN-LIKE PROTEIN KIF19 ISOFORM X1"/>
    <property type="match status" value="1"/>
</dbReference>
<dbReference type="GO" id="GO:0005524">
    <property type="term" value="F:ATP binding"/>
    <property type="evidence" value="ECO:0007669"/>
    <property type="project" value="UniProtKB-UniRule"/>
</dbReference>
<evidence type="ECO:0000313" key="11">
    <source>
        <dbReference type="Proteomes" id="UP000246991"/>
    </source>
</evidence>
<dbReference type="PRINTS" id="PR00380">
    <property type="entry name" value="KINESINHEAVY"/>
</dbReference>
<dbReference type="Pfam" id="PF00225">
    <property type="entry name" value="Kinesin"/>
    <property type="match status" value="1"/>
</dbReference>
<sequence>MGWPGQQISSTLLCPEWGIAAPQANPDPSDRKALLILATRDAETGCILRIEYFVLEYRYHGLVASSLVCCPAVWYDGLDLKDPWQDRKKQPPPGPSGTRIEDSPSFFGDGSLVAAPPPKLTGKGIRSVVKVIDDRVLVFDPPEGNPVARYQKTIVPQGKRVKDMRFGFDKVFDENATQEDVYEATTKSLLDNVLDGYNATVFAYGATGCGKTHTISGTPQRPGIIFLTCAELFERIGLLAGEKEIGLTLSYLEIYNETIRDLLVPGGSKMGLQLREDSSQNISVAGLSTHQPKNVQQVMNMILMGNQNRTMSPTEANATSSRSHAVLQINVLQKPKTAGLSENHLMATLSIIDLAGSERASVTKNRGDRLLEGANINRSLLALGNCINALCDPHKSNHIPYRDSKLTRLLKFSLGGNCKTVMIVCVSPSSQHYEETHNTLKYADRAKNIKTKISRNTMNVNRHVSQYVQAIYELRNEVEELKKRLGDSTKEAMEKIVRQGSAKESSIKDGIRRLRAAFEQSREMRRERVSDLKSLRMVERRTSVVTAWIAAFDQAFDSYQTEDPPACVLKMRAEAQKVILDLRGNHQYLQQKLAGPNWERVIDSALQTGLRSLQTYDGVTETDIATLTCEANLLRMTAERDILHAIAEADVDLSSMVHTLSKAHFETVGTITRILESNVTEEEVLEMAKKSLFEVQQGASDAVSHVIKPNGELVSGESYDAYKPTSPRKKKFPRASLSMASPAKPSQLPQLGIVHSASPVRYSPRPIKVKTPKKTVKFGKKKRVRWQDETEDSSFTLEEPRRKRLEEPSILYEDSSSILVAPLENEPSFSATSFSAEEAPGIMQPPIRPRNNRLAVGFLSKNRESLAAVPPAEVPLPSDSPLRSFDTDQAINKVKTDADVLSDLSSSDEAKPWRSHARPSKSAMRRSIASSTVSRPVGKRRSPSSSSQLSPDNGLFKIGHARRMPRGDKENGSMTTVLSPKSNGIKTGARRMTINGLSSGSLRISGKNAMLLGQIREGNERESMAFPGKQNWR</sequence>
<dbReference type="PROSITE" id="PS00411">
    <property type="entry name" value="KINESIN_MOTOR_1"/>
    <property type="match status" value="1"/>
</dbReference>
<dbReference type="Proteomes" id="UP000246991">
    <property type="component" value="Unassembled WGS sequence"/>
</dbReference>
<dbReference type="STRING" id="42249.A0A317T183"/>
<dbReference type="GO" id="GO:0003777">
    <property type="term" value="F:microtubule motor activity"/>
    <property type="evidence" value="ECO:0007669"/>
    <property type="project" value="InterPro"/>
</dbReference>
<organism evidence="10 11">
    <name type="scientific">Tuber magnatum</name>
    <name type="common">white Piedmont truffle</name>
    <dbReference type="NCBI Taxonomy" id="42249"/>
    <lineage>
        <taxon>Eukaryota</taxon>
        <taxon>Fungi</taxon>
        <taxon>Dikarya</taxon>
        <taxon>Ascomycota</taxon>
        <taxon>Pezizomycotina</taxon>
        <taxon>Pezizomycetes</taxon>
        <taxon>Pezizales</taxon>
        <taxon>Tuberaceae</taxon>
        <taxon>Tuber</taxon>
    </lineage>
</organism>
<comment type="similarity">
    <text evidence="6">Belongs to the TRAFAC class myosin-kinesin ATPase superfamily. Kinesin family.</text>
</comment>
<feature type="binding site" evidence="6">
    <location>
        <begin position="205"/>
        <end position="212"/>
    </location>
    <ligand>
        <name>ATP</name>
        <dbReference type="ChEBI" id="CHEBI:30616"/>
    </ligand>
</feature>
<dbReference type="EMBL" id="PYWC01000010">
    <property type="protein sequence ID" value="PWW79156.1"/>
    <property type="molecule type" value="Genomic_DNA"/>
</dbReference>
<gene>
    <name evidence="10" type="ORF">C7212DRAFT_340069</name>
</gene>
<feature type="compositionally biased region" description="Polar residues" evidence="8">
    <location>
        <begin position="972"/>
        <end position="985"/>
    </location>
</feature>
<feature type="domain" description="Kinesin motor" evidence="9">
    <location>
        <begin position="124"/>
        <end position="449"/>
    </location>
</feature>
<dbReference type="InterPro" id="IPR027417">
    <property type="entry name" value="P-loop_NTPase"/>
</dbReference>
<evidence type="ECO:0000256" key="6">
    <source>
        <dbReference type="PROSITE-ProRule" id="PRU00283"/>
    </source>
</evidence>
<keyword evidence="11" id="KW-1185">Reference proteome</keyword>
<evidence type="ECO:0000256" key="4">
    <source>
        <dbReference type="ARBA" id="ARBA00023054"/>
    </source>
</evidence>
<dbReference type="InterPro" id="IPR036961">
    <property type="entry name" value="Kinesin_motor_dom_sf"/>
</dbReference>
<evidence type="ECO:0000256" key="5">
    <source>
        <dbReference type="ARBA" id="ARBA00023175"/>
    </source>
</evidence>
<dbReference type="GO" id="GO:0005874">
    <property type="term" value="C:microtubule"/>
    <property type="evidence" value="ECO:0007669"/>
    <property type="project" value="UniProtKB-KW"/>
</dbReference>
<dbReference type="SUPFAM" id="SSF52540">
    <property type="entry name" value="P-loop containing nucleoside triphosphate hydrolases"/>
    <property type="match status" value="1"/>
</dbReference>
<dbReference type="GO" id="GO:0007018">
    <property type="term" value="P:microtubule-based movement"/>
    <property type="evidence" value="ECO:0007669"/>
    <property type="project" value="InterPro"/>
</dbReference>
<feature type="region of interest" description="Disordered" evidence="8">
    <location>
        <begin position="718"/>
        <end position="748"/>
    </location>
</feature>
<keyword evidence="3 6" id="KW-0067">ATP-binding</keyword>
<dbReference type="FunFam" id="3.40.850.10:FF:000053">
    <property type="entry name" value="Kinesin family"/>
    <property type="match status" value="1"/>
</dbReference>
<feature type="region of interest" description="Disordered" evidence="8">
    <location>
        <begin position="902"/>
        <end position="987"/>
    </location>
</feature>
<accession>A0A317T183</accession>
<dbReference type="SMART" id="SM00129">
    <property type="entry name" value="KISc"/>
    <property type="match status" value="1"/>
</dbReference>
<feature type="coiled-coil region" evidence="7">
    <location>
        <begin position="464"/>
        <end position="491"/>
    </location>
</feature>
<proteinExistence type="inferred from homology"/>
<dbReference type="GO" id="GO:0008017">
    <property type="term" value="F:microtubule binding"/>
    <property type="evidence" value="ECO:0007669"/>
    <property type="project" value="InterPro"/>
</dbReference>
<keyword evidence="1" id="KW-0493">Microtubule</keyword>
<dbReference type="InterPro" id="IPR027640">
    <property type="entry name" value="Kinesin-like_fam"/>
</dbReference>
<keyword evidence="5 6" id="KW-0505">Motor protein</keyword>
<dbReference type="InterPro" id="IPR001752">
    <property type="entry name" value="Kinesin_motor_dom"/>
</dbReference>
<dbReference type="Gene3D" id="3.40.850.10">
    <property type="entry name" value="Kinesin motor domain"/>
    <property type="match status" value="1"/>
</dbReference>
<dbReference type="CDD" id="cd01370">
    <property type="entry name" value="KISc_KIP3_like"/>
    <property type="match status" value="1"/>
</dbReference>
<evidence type="ECO:0000256" key="8">
    <source>
        <dbReference type="SAM" id="MobiDB-lite"/>
    </source>
</evidence>
<dbReference type="PROSITE" id="PS50067">
    <property type="entry name" value="KINESIN_MOTOR_2"/>
    <property type="match status" value="1"/>
</dbReference>
<comment type="caution">
    <text evidence="10">The sequence shown here is derived from an EMBL/GenBank/DDBJ whole genome shotgun (WGS) entry which is preliminary data.</text>
</comment>
<dbReference type="InterPro" id="IPR019821">
    <property type="entry name" value="Kinesin_motor_CS"/>
</dbReference>
<keyword evidence="4 7" id="KW-0175">Coiled coil</keyword>
<evidence type="ECO:0000256" key="7">
    <source>
        <dbReference type="SAM" id="Coils"/>
    </source>
</evidence>
<evidence type="ECO:0000256" key="3">
    <source>
        <dbReference type="ARBA" id="ARBA00022840"/>
    </source>
</evidence>
<keyword evidence="2 6" id="KW-0547">Nucleotide-binding</keyword>
<reference evidence="10 11" key="1">
    <citation type="submission" date="2018-03" db="EMBL/GenBank/DDBJ databases">
        <title>Genomes of Pezizomycetes fungi and the evolution of truffles.</title>
        <authorList>
            <person name="Murat C."/>
            <person name="Payen T."/>
            <person name="Noel B."/>
            <person name="Kuo A."/>
            <person name="Martin F.M."/>
        </authorList>
    </citation>
    <scope>NUCLEOTIDE SEQUENCE [LARGE SCALE GENOMIC DNA]</scope>
    <source>
        <strain evidence="10">091103-1</strain>
    </source>
</reference>
<dbReference type="AlphaFoldDB" id="A0A317T183"/>
<dbReference type="PANTHER" id="PTHR47968">
    <property type="entry name" value="CENTROMERE PROTEIN E"/>
    <property type="match status" value="1"/>
</dbReference>
<protein>
    <submittedName>
        <fullName evidence="10">Kinesin-domain-containing protein</fullName>
    </submittedName>
</protein>
<evidence type="ECO:0000313" key="10">
    <source>
        <dbReference type="EMBL" id="PWW79156.1"/>
    </source>
</evidence>